<evidence type="ECO:0000313" key="3">
    <source>
        <dbReference type="Proteomes" id="UP000076532"/>
    </source>
</evidence>
<dbReference type="AlphaFoldDB" id="A0A166C255"/>
<name>A0A166C255_9AGAM</name>
<gene>
    <name evidence="2" type="ORF">FIBSPDRAFT_137819</name>
</gene>
<evidence type="ECO:0000313" key="2">
    <source>
        <dbReference type="EMBL" id="KZP13214.1"/>
    </source>
</evidence>
<feature type="region of interest" description="Disordered" evidence="1">
    <location>
        <begin position="1"/>
        <end position="25"/>
    </location>
</feature>
<protein>
    <submittedName>
        <fullName evidence="2">Uncharacterized protein</fullName>
    </submittedName>
</protein>
<organism evidence="2 3">
    <name type="scientific">Athelia psychrophila</name>
    <dbReference type="NCBI Taxonomy" id="1759441"/>
    <lineage>
        <taxon>Eukaryota</taxon>
        <taxon>Fungi</taxon>
        <taxon>Dikarya</taxon>
        <taxon>Basidiomycota</taxon>
        <taxon>Agaricomycotina</taxon>
        <taxon>Agaricomycetes</taxon>
        <taxon>Agaricomycetidae</taxon>
        <taxon>Atheliales</taxon>
        <taxon>Atheliaceae</taxon>
        <taxon>Athelia</taxon>
    </lineage>
</organism>
<dbReference type="EMBL" id="KV417636">
    <property type="protein sequence ID" value="KZP13214.1"/>
    <property type="molecule type" value="Genomic_DNA"/>
</dbReference>
<accession>A0A166C255</accession>
<keyword evidence="3" id="KW-1185">Reference proteome</keyword>
<sequence>MDRTSCRSASRAREHQSAPPTAPTVYDGGCMSGRLNLHQPFIRVGCALDFARIPTDPQIFTGSPHVLACRQSQLHGADRKRANRTAQPESITSRAEVGAAGARQARLRLAASTTIDISTRTGAGDGIPWPQIISWCSVHCDCDVHCRDTP</sequence>
<dbReference type="Proteomes" id="UP000076532">
    <property type="component" value="Unassembled WGS sequence"/>
</dbReference>
<reference evidence="2 3" key="1">
    <citation type="journal article" date="2016" name="Mol. Biol. Evol.">
        <title>Comparative Genomics of Early-Diverging Mushroom-Forming Fungi Provides Insights into the Origins of Lignocellulose Decay Capabilities.</title>
        <authorList>
            <person name="Nagy L.G."/>
            <person name="Riley R."/>
            <person name="Tritt A."/>
            <person name="Adam C."/>
            <person name="Daum C."/>
            <person name="Floudas D."/>
            <person name="Sun H."/>
            <person name="Yadav J.S."/>
            <person name="Pangilinan J."/>
            <person name="Larsson K.H."/>
            <person name="Matsuura K."/>
            <person name="Barry K."/>
            <person name="Labutti K."/>
            <person name="Kuo R."/>
            <person name="Ohm R.A."/>
            <person name="Bhattacharya S.S."/>
            <person name="Shirouzu T."/>
            <person name="Yoshinaga Y."/>
            <person name="Martin F.M."/>
            <person name="Grigoriev I.V."/>
            <person name="Hibbett D.S."/>
        </authorList>
    </citation>
    <scope>NUCLEOTIDE SEQUENCE [LARGE SCALE GENOMIC DNA]</scope>
    <source>
        <strain evidence="2 3">CBS 109695</strain>
    </source>
</reference>
<evidence type="ECO:0000256" key="1">
    <source>
        <dbReference type="SAM" id="MobiDB-lite"/>
    </source>
</evidence>
<proteinExistence type="predicted"/>
<feature type="compositionally biased region" description="Basic and acidic residues" evidence="1">
    <location>
        <begin position="1"/>
        <end position="16"/>
    </location>
</feature>